<feature type="transmembrane region" description="Helical" evidence="1">
    <location>
        <begin position="33"/>
        <end position="56"/>
    </location>
</feature>
<feature type="transmembrane region" description="Helical" evidence="1">
    <location>
        <begin position="90"/>
        <end position="107"/>
    </location>
</feature>
<organism evidence="2">
    <name type="scientific">freshwater metagenome</name>
    <dbReference type="NCBI Taxonomy" id="449393"/>
    <lineage>
        <taxon>unclassified sequences</taxon>
        <taxon>metagenomes</taxon>
        <taxon>ecological metagenomes</taxon>
    </lineage>
</organism>
<name>A0A6J5Z5M6_9ZZZZ</name>
<evidence type="ECO:0000256" key="1">
    <source>
        <dbReference type="SAM" id="Phobius"/>
    </source>
</evidence>
<feature type="transmembrane region" description="Helical" evidence="1">
    <location>
        <begin position="6"/>
        <end position="26"/>
    </location>
</feature>
<keyword evidence="1" id="KW-1133">Transmembrane helix</keyword>
<evidence type="ECO:0000313" key="2">
    <source>
        <dbReference type="EMBL" id="CAB4337911.1"/>
    </source>
</evidence>
<sequence length="136" mass="14978">MTYTQIACAAVVLVLGFDLAIVRTALVRRRVFWVSYAIIVFFQLITNGILTGIGMVKYRDFAILGSDSPQSGSPPFIGDGRLAFAPVEDILFGFAIVLLTLSMWVWLGRRGIQRNPFAGPPRDVMKRVLGNDGDGR</sequence>
<proteinExistence type="predicted"/>
<protein>
    <submittedName>
        <fullName evidence="2">Unannotated protein</fullName>
    </submittedName>
</protein>
<keyword evidence="1" id="KW-0472">Membrane</keyword>
<dbReference type="AlphaFoldDB" id="A0A6J5Z5M6"/>
<reference evidence="2" key="1">
    <citation type="submission" date="2020-05" db="EMBL/GenBank/DDBJ databases">
        <authorList>
            <person name="Chiriac C."/>
            <person name="Salcher M."/>
            <person name="Ghai R."/>
            <person name="Kavagutti S V."/>
        </authorList>
    </citation>
    <scope>NUCLEOTIDE SEQUENCE</scope>
</reference>
<keyword evidence="1" id="KW-0812">Transmembrane</keyword>
<dbReference type="EMBL" id="CAESAJ010000065">
    <property type="protein sequence ID" value="CAB4337911.1"/>
    <property type="molecule type" value="Genomic_DNA"/>
</dbReference>
<accession>A0A6J5Z5M6</accession>
<gene>
    <name evidence="2" type="ORF">UFOPK3770_00711</name>
</gene>